<dbReference type="PROSITE" id="PS50157">
    <property type="entry name" value="ZINC_FINGER_C2H2_2"/>
    <property type="match status" value="3"/>
</dbReference>
<reference evidence="11 12" key="1">
    <citation type="submission" date="2025-04" db="UniProtKB">
        <authorList>
            <consortium name="RefSeq"/>
        </authorList>
    </citation>
    <scope>IDENTIFICATION</scope>
</reference>
<dbReference type="PROSITE" id="PS00028">
    <property type="entry name" value="ZINC_FINGER_C2H2_1"/>
    <property type="match status" value="3"/>
</dbReference>
<dbReference type="GO" id="GO:0008270">
    <property type="term" value="F:zinc ion binding"/>
    <property type="evidence" value="ECO:0007669"/>
    <property type="project" value="UniProtKB-KW"/>
</dbReference>
<proteinExistence type="predicted"/>
<dbReference type="RefSeq" id="XP_055894860.1">
    <property type="nucleotide sequence ID" value="XM_056038885.1"/>
</dbReference>
<dbReference type="Proteomes" id="UP001165740">
    <property type="component" value="Chromosome 8"/>
</dbReference>
<keyword evidence="4" id="KW-0862">Zinc</keyword>
<dbReference type="InterPro" id="IPR013087">
    <property type="entry name" value="Znf_C2H2_type"/>
</dbReference>
<dbReference type="FunFam" id="3.30.160.60:FF:000100">
    <property type="entry name" value="Zinc finger 45-like"/>
    <property type="match status" value="1"/>
</dbReference>
<evidence type="ECO:0000256" key="8">
    <source>
        <dbReference type="PROSITE-ProRule" id="PRU00042"/>
    </source>
</evidence>
<keyword evidence="2" id="KW-0677">Repeat</keyword>
<feature type="domain" description="C2H2-type" evidence="9">
    <location>
        <begin position="224"/>
        <end position="251"/>
    </location>
</feature>
<dbReference type="FunFam" id="3.30.160.60:FF:000065">
    <property type="entry name" value="B-cell CLL/lymphoma 6, member B"/>
    <property type="match status" value="1"/>
</dbReference>
<sequence length="276" mass="32389">MIKSEEPIVVISIMEDMKHPVNELRNAIKIEAMEWSQESEAMEIFTGRTFTFFVENDVQSSKKGMHSRSKMDDVEQDFTNALRNVMKMEKIDSSIYSETEEISSTGRTFEEEESQKIMVNQNPEMTFNQDRYRHATNSCCKDGYSENLKDEHFSYCNKKYQLVYAEKKSYLFQIGTETFSSSKIKNEMIYLGKKQFTCKICQKRFPYPSYLKNHERIHTNERPFKCNICQKGFNHSSNLACHKKIHSGRKPFLCTFCQKAFTESCHLKSHELIHSG</sequence>
<keyword evidence="3 8" id="KW-0863">Zinc-finger</keyword>
<keyword evidence="6" id="KW-0804">Transcription</keyword>
<gene>
    <name evidence="11 12" type="primary">LOC106072303</name>
</gene>
<evidence type="ECO:0000256" key="2">
    <source>
        <dbReference type="ARBA" id="ARBA00022737"/>
    </source>
</evidence>
<accession>A0A9W3B5W5</accession>
<evidence type="ECO:0000313" key="11">
    <source>
        <dbReference type="RefSeq" id="XP_055894859.1"/>
    </source>
</evidence>
<dbReference type="SUPFAM" id="SSF57667">
    <property type="entry name" value="beta-beta-alpha zinc fingers"/>
    <property type="match status" value="2"/>
</dbReference>
<organism evidence="10 12">
    <name type="scientific">Biomphalaria glabrata</name>
    <name type="common">Bloodfluke planorb</name>
    <name type="synonym">Freshwater snail</name>
    <dbReference type="NCBI Taxonomy" id="6526"/>
    <lineage>
        <taxon>Eukaryota</taxon>
        <taxon>Metazoa</taxon>
        <taxon>Spiralia</taxon>
        <taxon>Lophotrochozoa</taxon>
        <taxon>Mollusca</taxon>
        <taxon>Gastropoda</taxon>
        <taxon>Heterobranchia</taxon>
        <taxon>Euthyneura</taxon>
        <taxon>Panpulmonata</taxon>
        <taxon>Hygrophila</taxon>
        <taxon>Lymnaeoidea</taxon>
        <taxon>Planorbidae</taxon>
        <taxon>Biomphalaria</taxon>
    </lineage>
</organism>
<evidence type="ECO:0000313" key="12">
    <source>
        <dbReference type="RefSeq" id="XP_055894860.1"/>
    </source>
</evidence>
<dbReference type="RefSeq" id="XP_055894859.1">
    <property type="nucleotide sequence ID" value="XM_056038884.1"/>
</dbReference>
<evidence type="ECO:0000259" key="9">
    <source>
        <dbReference type="PROSITE" id="PS50157"/>
    </source>
</evidence>
<name>A0A9W3B5W5_BIOGL</name>
<keyword evidence="7" id="KW-0539">Nucleus</keyword>
<dbReference type="GO" id="GO:0000978">
    <property type="term" value="F:RNA polymerase II cis-regulatory region sequence-specific DNA binding"/>
    <property type="evidence" value="ECO:0007669"/>
    <property type="project" value="TreeGrafter"/>
</dbReference>
<evidence type="ECO:0000313" key="10">
    <source>
        <dbReference type="Proteomes" id="UP001165740"/>
    </source>
</evidence>
<evidence type="ECO:0000256" key="5">
    <source>
        <dbReference type="ARBA" id="ARBA00023015"/>
    </source>
</evidence>
<dbReference type="FunFam" id="3.30.160.60:FF:000621">
    <property type="entry name" value="FLT3-interacting zinc finger 1"/>
    <property type="match status" value="1"/>
</dbReference>
<keyword evidence="1" id="KW-0479">Metal-binding</keyword>
<dbReference type="InterPro" id="IPR036236">
    <property type="entry name" value="Znf_C2H2_sf"/>
</dbReference>
<dbReference type="PANTHER" id="PTHR23235:SF142">
    <property type="entry name" value="ZINC FINGER PROTEIN 384"/>
    <property type="match status" value="1"/>
</dbReference>
<dbReference type="Gene3D" id="3.30.160.60">
    <property type="entry name" value="Classic Zinc Finger"/>
    <property type="match status" value="3"/>
</dbReference>
<protein>
    <submittedName>
        <fullName evidence="11 12">Zinc finger protein 227-like isoform X2</fullName>
    </submittedName>
</protein>
<keyword evidence="5" id="KW-0805">Transcription regulation</keyword>
<evidence type="ECO:0000256" key="1">
    <source>
        <dbReference type="ARBA" id="ARBA00022723"/>
    </source>
</evidence>
<dbReference type="GO" id="GO:0000981">
    <property type="term" value="F:DNA-binding transcription factor activity, RNA polymerase II-specific"/>
    <property type="evidence" value="ECO:0007669"/>
    <property type="project" value="TreeGrafter"/>
</dbReference>
<dbReference type="PANTHER" id="PTHR23235">
    <property type="entry name" value="KRUEPPEL-LIKE TRANSCRIPTION FACTOR"/>
    <property type="match status" value="1"/>
</dbReference>
<feature type="domain" description="C2H2-type" evidence="9">
    <location>
        <begin position="252"/>
        <end position="276"/>
    </location>
</feature>
<evidence type="ECO:0000256" key="3">
    <source>
        <dbReference type="ARBA" id="ARBA00022771"/>
    </source>
</evidence>
<dbReference type="GeneID" id="106072303"/>
<evidence type="ECO:0000256" key="6">
    <source>
        <dbReference type="ARBA" id="ARBA00023163"/>
    </source>
</evidence>
<evidence type="ECO:0000256" key="4">
    <source>
        <dbReference type="ARBA" id="ARBA00022833"/>
    </source>
</evidence>
<keyword evidence="10" id="KW-1185">Reference proteome</keyword>
<dbReference type="Pfam" id="PF00096">
    <property type="entry name" value="zf-C2H2"/>
    <property type="match status" value="1"/>
</dbReference>
<evidence type="ECO:0000256" key="7">
    <source>
        <dbReference type="ARBA" id="ARBA00023242"/>
    </source>
</evidence>
<feature type="domain" description="C2H2-type" evidence="9">
    <location>
        <begin position="196"/>
        <end position="223"/>
    </location>
</feature>
<dbReference type="SMART" id="SM00355">
    <property type="entry name" value="ZnF_C2H2"/>
    <property type="match status" value="3"/>
</dbReference>
<dbReference type="AlphaFoldDB" id="A0A9W3B5W5"/>